<feature type="compositionally biased region" description="Acidic residues" evidence="1">
    <location>
        <begin position="1549"/>
        <end position="1578"/>
    </location>
</feature>
<feature type="compositionally biased region" description="Acidic residues" evidence="1">
    <location>
        <begin position="1108"/>
        <end position="1121"/>
    </location>
</feature>
<dbReference type="RefSeq" id="XP_068352744.1">
    <property type="nucleotide sequence ID" value="XM_068509349.1"/>
</dbReference>
<feature type="region of interest" description="Disordered" evidence="1">
    <location>
        <begin position="192"/>
        <end position="375"/>
    </location>
</feature>
<feature type="region of interest" description="Disordered" evidence="1">
    <location>
        <begin position="868"/>
        <end position="899"/>
    </location>
</feature>
<feature type="compositionally biased region" description="Polar residues" evidence="1">
    <location>
        <begin position="552"/>
        <end position="561"/>
    </location>
</feature>
<dbReference type="EMBL" id="MLAK01000996">
    <property type="protein sequence ID" value="OHS99607.1"/>
    <property type="molecule type" value="Genomic_DNA"/>
</dbReference>
<feature type="compositionally biased region" description="Basic and acidic residues" evidence="1">
    <location>
        <begin position="782"/>
        <end position="793"/>
    </location>
</feature>
<organism evidence="2 3">
    <name type="scientific">Tritrichomonas foetus</name>
    <dbReference type="NCBI Taxonomy" id="1144522"/>
    <lineage>
        <taxon>Eukaryota</taxon>
        <taxon>Metamonada</taxon>
        <taxon>Parabasalia</taxon>
        <taxon>Tritrichomonadida</taxon>
        <taxon>Tritrichomonadidae</taxon>
        <taxon>Tritrichomonas</taxon>
    </lineage>
</organism>
<evidence type="ECO:0000256" key="1">
    <source>
        <dbReference type="SAM" id="MobiDB-lite"/>
    </source>
</evidence>
<feature type="region of interest" description="Disordered" evidence="1">
    <location>
        <begin position="1366"/>
        <end position="1414"/>
    </location>
</feature>
<comment type="caution">
    <text evidence="2">The sequence shown here is derived from an EMBL/GenBank/DDBJ whole genome shotgun (WGS) entry which is preliminary data.</text>
</comment>
<feature type="compositionally biased region" description="Basic residues" evidence="1">
    <location>
        <begin position="312"/>
        <end position="328"/>
    </location>
</feature>
<feature type="compositionally biased region" description="Acidic residues" evidence="1">
    <location>
        <begin position="426"/>
        <end position="439"/>
    </location>
</feature>
<feature type="compositionally biased region" description="Polar residues" evidence="1">
    <location>
        <begin position="252"/>
        <end position="289"/>
    </location>
</feature>
<proteinExistence type="predicted"/>
<feature type="compositionally biased region" description="Basic residues" evidence="1">
    <location>
        <begin position="880"/>
        <end position="895"/>
    </location>
</feature>
<dbReference type="GeneID" id="94844053"/>
<feature type="compositionally biased region" description="Polar residues" evidence="1">
    <location>
        <begin position="1380"/>
        <end position="1392"/>
    </location>
</feature>
<feature type="compositionally biased region" description="Basic and acidic residues" evidence="1">
    <location>
        <begin position="1842"/>
        <end position="1853"/>
    </location>
</feature>
<feature type="region of interest" description="Disordered" evidence="1">
    <location>
        <begin position="1838"/>
        <end position="1859"/>
    </location>
</feature>
<feature type="compositionally biased region" description="Polar residues" evidence="1">
    <location>
        <begin position="1189"/>
        <end position="1214"/>
    </location>
</feature>
<feature type="compositionally biased region" description="Polar residues" evidence="1">
    <location>
        <begin position="1666"/>
        <end position="1675"/>
    </location>
</feature>
<evidence type="ECO:0000313" key="2">
    <source>
        <dbReference type="EMBL" id="OHS99607.1"/>
    </source>
</evidence>
<feature type="region of interest" description="Disordered" evidence="1">
    <location>
        <begin position="914"/>
        <end position="964"/>
    </location>
</feature>
<feature type="compositionally biased region" description="Low complexity" evidence="1">
    <location>
        <begin position="581"/>
        <end position="604"/>
    </location>
</feature>
<evidence type="ECO:0000313" key="3">
    <source>
        <dbReference type="Proteomes" id="UP000179807"/>
    </source>
</evidence>
<feature type="compositionally biased region" description="Polar residues" evidence="1">
    <location>
        <begin position="157"/>
        <end position="173"/>
    </location>
</feature>
<name>A0A1J4JMF3_9EUKA</name>
<gene>
    <name evidence="2" type="ORF">TRFO_33899</name>
</gene>
<protein>
    <submittedName>
        <fullName evidence="2">Uncharacterized protein</fullName>
    </submittedName>
</protein>
<feature type="compositionally biased region" description="Polar residues" evidence="1">
    <location>
        <begin position="1505"/>
        <end position="1515"/>
    </location>
</feature>
<sequence>MRKKISTDTIPTDSSFVDISCSSIASLSFLEKFTHIVTLDASRTSVSNLKGVHEIESLTNIRMAATPFARSKHYRLMLLISISSKLSCIDDITVSTSEKKVADSMRDSLKDYLYEGWVIIKLHPTTIRKDKTEKVIKDKNSTITKSKSTTSKKNADNSHSNSKPQPELQQSPEINKPRRRLCPVFDFRNKPLFSTVTNPTTSQTTTSNNLPNNSLNNSSKNSLNNSSNVNSNSSNVNSNSSNKNSTPQKSQVVSNSPKNYISPRNISSNKRSASLNNNTPKKSPMQTDSNNDKKIEENNTPEKVENQTPTKAQRRLSPKSNRSIKSKLFRSPFKTGEKSPKPASIKYIDEIADNDQPGKEEEEYHQELSNFTENNEILDKKVQKTESNYSNATIQNTLENKDSNVSSNHNMQSINNIHQSVNHEDSNDEGVGDNDDDDNEQQKLKSHETTKVPKNEIINENVNLDNKIKSTIREKELKDTEIVNKISDTEINNKSPNAKSCKVIRKVVRKSKDSLKNVQKENILENTKGNILETIKETPKEYLKDPIEQNIKENPTGNVNENAKESGKENINSIKTNPLEINSMKSTSSPSKKSQQKVQIIESSPSETNISSIKMTRKGDKSSFPDQIFHPHSISNSSDLDLLNLDEANINILSKLTTDSTETSTPSTLSTSTEKLSESPGTASPDINAAIEKSIKQILSPEIPSTSVSPWSVKKALELDSDEDQAIFDRINQKLQNNKKISIQNSEELMIAKAIDPTIDSAPYYEDSDDANDNDFYSNKNIDIDKNQAPKNNDTKIKRFSKYIKSQNKAPLQSSQKMDFNDNKNNLSSMIPKHKTVKNAKSIKVENKIDSNEFAKQILKSKNKGNLVEGKGWKVNDKRNKTKTKRSKIHSKSSQKKNNIYSKDHMEQVQRIKFSLHNKKKRNEEEENEYSEDHYEFENVEENNTERDYSEGLNDIHDDTNDNSDKIKDEINEEINNEVYDQINKDINEDINNDINQDIIDDVNEEINEENHDYNYQMKDDDNDVIDDNVNRDIYVHGEEEVYDNLNEEIIDNHDEKIHHHISQEYNDEYSKEINVNYLSKSGIKQRKMRKNESQNSSLSIETKFFVEEEEDSSNEEDEAEYVVVSQNAPQSLKLFSQWRKQTIEQKPPTKTQKDANIPNPQIKNQTKNNSRKNDIEYNKQENDDNNESKNNTKGIPNKTTKSTQNYPILSHNQGPKFDIEKNHQKGKISKEDAVSRFYENSRRLTVNERMEKIRKSIRDKSYRYDSFKTDEISNTNNDEETVEERNQNKYFDKDKITDDEEEEKEEEEIIKDFHNSNKNSFEMNGNNEEEKAFYKSRFQSFKERNMKNKPRVDLSHIKKAIDPKKSKPILSESPRINIYGTNSNNTLINESSADEEDKGSNSDATSGIDMLHLPSESAQISEFLELEEFVLNNATTSAAPPSENGFDADNHQNRNEMSEDMPQKEGEEENIYREEEEIIKDNAYQEFEEEDEGNVEEDIHEENNNSPPQVSNHLFKNKNDLHDIYDEYDDYNDAETDVENELIMSSAVEDENIEEEDFEEEERILDEEHEEEIDDNIEEDIYENLKENIDEIIDDEVAEEDELEDGKEKILSPTQVLEYRESDDDFTGIIKPLSLDSSVMNINMESSENYINKNRSQSRQKKNLSPRTRNSQKLLNMFPKHVSNSNSPVKLPPTIDKDENLDDEDNKIIMPSDLLRELESPLHLYETDIVSDEEEDEQYQENIKVDFHSTHNQPSNNYQHSNNNQKTVQNNLTKTFNYDNSRNNHDQFYQRTMEQSQRIPNNYPNKQKRDYYNRQFEKYEESLHANQKDNQKINQNNQARNQEHNQTRREIRQNVTKKHLVDKKEHFDDEISMQTQRRRNIPTKNSKVEVPLNEMANPVMKKKKILKTTRKEILKKQNQQPSPNVIDYWAERDMYDDGSDSSSVSDMFKRLPDDNLPLNLNRKRTIRE</sequence>
<feature type="compositionally biased region" description="Low complexity" evidence="1">
    <location>
        <begin position="658"/>
        <end position="680"/>
    </location>
</feature>
<feature type="region of interest" description="Disordered" evidence="1">
    <location>
        <begin position="1649"/>
        <end position="1702"/>
    </location>
</feature>
<keyword evidence="3" id="KW-1185">Reference proteome</keyword>
<feature type="compositionally biased region" description="Basic and acidic residues" evidence="1">
    <location>
        <begin position="1218"/>
        <end position="1229"/>
    </location>
</feature>
<feature type="region of interest" description="Disordered" evidence="1">
    <location>
        <begin position="658"/>
        <end position="686"/>
    </location>
</feature>
<feature type="compositionally biased region" description="Polar residues" evidence="1">
    <location>
        <begin position="605"/>
        <end position="614"/>
    </location>
</feature>
<feature type="compositionally biased region" description="Basic and acidic residues" evidence="1">
    <location>
        <begin position="1172"/>
        <end position="1183"/>
    </location>
</feature>
<feature type="compositionally biased region" description="Low complexity" evidence="1">
    <location>
        <begin position="194"/>
        <end position="251"/>
    </location>
</feature>
<feature type="region of interest" description="Disordered" evidence="1">
    <location>
        <begin position="1083"/>
        <end position="1123"/>
    </location>
</feature>
<feature type="compositionally biased region" description="Basic and acidic residues" evidence="1">
    <location>
        <begin position="944"/>
        <end position="964"/>
    </location>
</feature>
<feature type="compositionally biased region" description="Basic and acidic residues" evidence="1">
    <location>
        <begin position="440"/>
        <end position="451"/>
    </location>
</feature>
<feature type="compositionally biased region" description="Basic and acidic residues" evidence="1">
    <location>
        <begin position="290"/>
        <end position="305"/>
    </location>
</feature>
<feature type="region of interest" description="Disordered" evidence="1">
    <location>
        <begin position="422"/>
        <end position="451"/>
    </location>
</feature>
<feature type="compositionally biased region" description="Basic and acidic residues" evidence="1">
    <location>
        <begin position="1449"/>
        <end position="1474"/>
    </location>
</feature>
<feature type="region of interest" description="Disordered" evidence="1">
    <location>
        <begin position="1145"/>
        <end position="1229"/>
    </location>
</feature>
<feature type="compositionally biased region" description="Acidic residues" evidence="1">
    <location>
        <begin position="1487"/>
        <end position="1501"/>
    </location>
</feature>
<feature type="region of interest" description="Disordered" evidence="1">
    <location>
        <begin position="138"/>
        <end position="178"/>
    </location>
</feature>
<reference evidence="2" key="1">
    <citation type="submission" date="2016-10" db="EMBL/GenBank/DDBJ databases">
        <authorList>
            <person name="Benchimol M."/>
            <person name="Almeida L.G."/>
            <person name="Vasconcelos A.T."/>
            <person name="Perreira-Neves A."/>
            <person name="Rosa I.A."/>
            <person name="Tasca T."/>
            <person name="Bogo M.R."/>
            <person name="de Souza W."/>
        </authorList>
    </citation>
    <scope>NUCLEOTIDE SEQUENCE [LARGE SCALE GENOMIC DNA]</scope>
    <source>
        <strain evidence="2">K</strain>
    </source>
</reference>
<feature type="region of interest" description="Disordered" evidence="1">
    <location>
        <begin position="1435"/>
        <end position="1515"/>
    </location>
</feature>
<feature type="region of interest" description="Disordered" evidence="1">
    <location>
        <begin position="548"/>
        <end position="630"/>
    </location>
</feature>
<feature type="compositionally biased region" description="Polar residues" evidence="1">
    <location>
        <begin position="1159"/>
        <end position="1169"/>
    </location>
</feature>
<accession>A0A1J4JMF3</accession>
<feature type="compositionally biased region" description="Low complexity" evidence="1">
    <location>
        <begin position="141"/>
        <end position="152"/>
    </location>
</feature>
<feature type="region of interest" description="Disordered" evidence="1">
    <location>
        <begin position="763"/>
        <end position="793"/>
    </location>
</feature>
<feature type="compositionally biased region" description="Polar residues" evidence="1">
    <location>
        <begin position="569"/>
        <end position="580"/>
    </location>
</feature>
<feature type="region of interest" description="Disordered" evidence="1">
    <location>
        <begin position="1547"/>
        <end position="1578"/>
    </location>
</feature>
<dbReference type="Proteomes" id="UP000179807">
    <property type="component" value="Unassembled WGS sequence"/>
</dbReference>
<dbReference type="VEuPathDB" id="TrichDB:TRFO_33899"/>